<protein>
    <submittedName>
        <fullName evidence="1">Uncharacterized protein</fullName>
    </submittedName>
</protein>
<dbReference type="RefSeq" id="WP_169500843.1">
    <property type="nucleotide sequence ID" value="NZ_JABBFZ010000023.1"/>
</dbReference>
<evidence type="ECO:0000313" key="1">
    <source>
        <dbReference type="EMBL" id="NML34655.1"/>
    </source>
</evidence>
<name>A0A7Y0FG38_9BURK</name>
<dbReference type="EMBL" id="JABBFZ010000023">
    <property type="protein sequence ID" value="NML34655.1"/>
    <property type="molecule type" value="Genomic_DNA"/>
</dbReference>
<sequence length="112" mass="12001">MAGKSDSKSALIVVNFRFDFLKSAALRDCVLIVASATYRMQRTGSKQKQTGCQARFASSTTGLSKVPVLHRVTAWMPVGDAVALSAEGGPAGLYSGVRTLCKFNDRVWISGE</sequence>
<proteinExistence type="predicted"/>
<evidence type="ECO:0000313" key="2">
    <source>
        <dbReference type="Proteomes" id="UP000583127"/>
    </source>
</evidence>
<keyword evidence="2" id="KW-1185">Reference proteome</keyword>
<accession>A0A7Y0FG38</accession>
<gene>
    <name evidence="1" type="ORF">HHL14_27975</name>
</gene>
<comment type="caution">
    <text evidence="1">The sequence shown here is derived from an EMBL/GenBank/DDBJ whole genome shotgun (WGS) entry which is preliminary data.</text>
</comment>
<dbReference type="Proteomes" id="UP000583127">
    <property type="component" value="Unassembled WGS sequence"/>
</dbReference>
<dbReference type="AlphaFoldDB" id="A0A7Y0FG38"/>
<reference evidence="1 2" key="1">
    <citation type="submission" date="2020-04" db="EMBL/GenBank/DDBJ databases">
        <title>Paraburkholderia sp. G-4-1-8 isolated from soil.</title>
        <authorList>
            <person name="Dahal R.H."/>
        </authorList>
    </citation>
    <scope>NUCLEOTIDE SEQUENCE [LARGE SCALE GENOMIC DNA]</scope>
    <source>
        <strain evidence="1 2">G-4-1-8</strain>
    </source>
</reference>
<organism evidence="1 2">
    <name type="scientific">Paraburkholderia antibiotica</name>
    <dbReference type="NCBI Taxonomy" id="2728839"/>
    <lineage>
        <taxon>Bacteria</taxon>
        <taxon>Pseudomonadati</taxon>
        <taxon>Pseudomonadota</taxon>
        <taxon>Betaproteobacteria</taxon>
        <taxon>Burkholderiales</taxon>
        <taxon>Burkholderiaceae</taxon>
        <taxon>Paraburkholderia</taxon>
    </lineage>
</organism>